<feature type="transmembrane region" description="Helical" evidence="4">
    <location>
        <begin position="240"/>
        <end position="260"/>
    </location>
</feature>
<dbReference type="Gene3D" id="1.20.1250.20">
    <property type="entry name" value="MFS general substrate transporter like domains"/>
    <property type="match status" value="1"/>
</dbReference>
<feature type="compositionally biased region" description="Basic and acidic residues" evidence="3">
    <location>
        <begin position="42"/>
        <end position="57"/>
    </location>
</feature>
<keyword evidence="4" id="KW-0812">Transmembrane</keyword>
<accession>A0AAN6YSW1</accession>
<comment type="subcellular location">
    <subcellularLocation>
        <location evidence="1">Membrane</location>
        <topology evidence="1">Multi-pass membrane protein</topology>
    </subcellularLocation>
</comment>
<proteinExistence type="inferred from homology"/>
<organism evidence="5 6">
    <name type="scientific">Canariomyces notabilis</name>
    <dbReference type="NCBI Taxonomy" id="2074819"/>
    <lineage>
        <taxon>Eukaryota</taxon>
        <taxon>Fungi</taxon>
        <taxon>Dikarya</taxon>
        <taxon>Ascomycota</taxon>
        <taxon>Pezizomycotina</taxon>
        <taxon>Sordariomycetes</taxon>
        <taxon>Sordariomycetidae</taxon>
        <taxon>Sordariales</taxon>
        <taxon>Chaetomiaceae</taxon>
        <taxon>Canariomyces</taxon>
    </lineage>
</organism>
<feature type="transmembrane region" description="Helical" evidence="4">
    <location>
        <begin position="154"/>
        <end position="173"/>
    </location>
</feature>
<evidence type="ECO:0000256" key="1">
    <source>
        <dbReference type="ARBA" id="ARBA00004141"/>
    </source>
</evidence>
<name>A0AAN6YSW1_9PEZI</name>
<dbReference type="EMBL" id="MU853340">
    <property type="protein sequence ID" value="KAK4113150.1"/>
    <property type="molecule type" value="Genomic_DNA"/>
</dbReference>
<dbReference type="GO" id="GO:0016020">
    <property type="term" value="C:membrane"/>
    <property type="evidence" value="ECO:0007669"/>
    <property type="project" value="UniProtKB-SubCell"/>
</dbReference>
<feature type="transmembrane region" description="Helical" evidence="4">
    <location>
        <begin position="351"/>
        <end position="369"/>
    </location>
</feature>
<feature type="transmembrane region" description="Helical" evidence="4">
    <location>
        <begin position="475"/>
        <end position="495"/>
    </location>
</feature>
<feature type="transmembrane region" description="Helical" evidence="4">
    <location>
        <begin position="381"/>
        <end position="399"/>
    </location>
</feature>
<keyword evidence="4" id="KW-1133">Transmembrane helix</keyword>
<dbReference type="GeneID" id="89941799"/>
<dbReference type="InterPro" id="IPR011701">
    <property type="entry name" value="MFS"/>
</dbReference>
<feature type="transmembrane region" description="Helical" evidence="4">
    <location>
        <begin position="272"/>
        <end position="292"/>
    </location>
</feature>
<dbReference type="SUPFAM" id="SSF103473">
    <property type="entry name" value="MFS general substrate transporter"/>
    <property type="match status" value="1"/>
</dbReference>
<evidence type="ECO:0000313" key="6">
    <source>
        <dbReference type="Proteomes" id="UP001302812"/>
    </source>
</evidence>
<dbReference type="InterPro" id="IPR036259">
    <property type="entry name" value="MFS_trans_sf"/>
</dbReference>
<feature type="transmembrane region" description="Helical" evidence="4">
    <location>
        <begin position="208"/>
        <end position="228"/>
    </location>
</feature>
<sequence>MAPNTDTLPEYDSEKGVVPTRIGERGDGTDSSLASLPEVVDAGEKVEEDWRRRREGEGEGEDEEEGGNLQRQTRDRDRDQGDAGIVSRVVSRVISRASTKSYADPGPPPDGGFKAWAVVGCAHLVITNTWGLVGSFGLFQTYYVSSLGRSPSDISWIGSLQIFLLFFVGTIAGRLTDAGYFAYVFGLGVALNIVGIFCTSVATSYWQVLLAQGICLGIGSGCIFTPAMATLSTYFDKRRALAIGMASCGTATGGLVFPSMVRQLLPTQGFAASMRAIGYVQLATFAVSALFLRQRVKPRKSGPLVEWAAFREWAYTFYALGSFSFFLGLYFAFYYVSSFSRDIIGMSYTDSLNLLLVMNGVGIPGRLIANHIADRVGPLNMLVPVAAVAGTCMFSWAAVTSIPGLYVWSCFYGMAAGGLTSLFPAGLTSLTTDLRKSGVRLGMGFTIASFATLAGPPIAGAIITASGGSYHGAQAFAGATLLLGMAFMIAARTVAARQFQARGTSARPGGTWYVKV</sequence>
<comment type="caution">
    <text evidence="5">The sequence shown here is derived from an EMBL/GenBank/DDBJ whole genome shotgun (WGS) entry which is preliminary data.</text>
</comment>
<feature type="transmembrane region" description="Helical" evidence="4">
    <location>
        <begin position="115"/>
        <end position="142"/>
    </location>
</feature>
<feature type="transmembrane region" description="Helical" evidence="4">
    <location>
        <begin position="313"/>
        <end position="336"/>
    </location>
</feature>
<feature type="region of interest" description="Disordered" evidence="3">
    <location>
        <begin position="1"/>
        <end position="82"/>
    </location>
</feature>
<comment type="similarity">
    <text evidence="2">Belongs to the major facilitator superfamily. Monocarboxylate porter (TC 2.A.1.13) family.</text>
</comment>
<keyword evidence="6" id="KW-1185">Reference proteome</keyword>
<reference evidence="5" key="2">
    <citation type="submission" date="2023-05" db="EMBL/GenBank/DDBJ databases">
        <authorList>
            <consortium name="Lawrence Berkeley National Laboratory"/>
            <person name="Steindorff A."/>
            <person name="Hensen N."/>
            <person name="Bonometti L."/>
            <person name="Westerberg I."/>
            <person name="Brannstrom I.O."/>
            <person name="Guillou S."/>
            <person name="Cros-Aarteil S."/>
            <person name="Calhoun S."/>
            <person name="Haridas S."/>
            <person name="Kuo A."/>
            <person name="Mondo S."/>
            <person name="Pangilinan J."/>
            <person name="Riley R."/>
            <person name="Labutti K."/>
            <person name="Andreopoulos B."/>
            <person name="Lipzen A."/>
            <person name="Chen C."/>
            <person name="Yanf M."/>
            <person name="Daum C."/>
            <person name="Ng V."/>
            <person name="Clum A."/>
            <person name="Ohm R."/>
            <person name="Martin F."/>
            <person name="Silar P."/>
            <person name="Natvig D."/>
            <person name="Lalanne C."/>
            <person name="Gautier V."/>
            <person name="Ament-Velasquez S.L."/>
            <person name="Kruys A."/>
            <person name="Hutchinson M.I."/>
            <person name="Powell A.J."/>
            <person name="Barry K."/>
            <person name="Miller A.N."/>
            <person name="Grigoriev I.V."/>
            <person name="Debuchy R."/>
            <person name="Gladieux P."/>
            <person name="Thoren M.H."/>
            <person name="Johannesson H."/>
        </authorList>
    </citation>
    <scope>NUCLEOTIDE SEQUENCE</scope>
    <source>
        <strain evidence="5">CBS 508.74</strain>
    </source>
</reference>
<feature type="transmembrane region" description="Helical" evidence="4">
    <location>
        <begin position="180"/>
        <end position="202"/>
    </location>
</feature>
<dbReference type="Pfam" id="PF07690">
    <property type="entry name" value="MFS_1"/>
    <property type="match status" value="1"/>
</dbReference>
<keyword evidence="4" id="KW-0472">Membrane</keyword>
<dbReference type="AlphaFoldDB" id="A0AAN6YSW1"/>
<feature type="transmembrane region" description="Helical" evidence="4">
    <location>
        <begin position="439"/>
        <end position="463"/>
    </location>
</feature>
<protein>
    <submittedName>
        <fullName evidence="5">MFS general substrate transporter</fullName>
    </submittedName>
</protein>
<evidence type="ECO:0000256" key="2">
    <source>
        <dbReference type="ARBA" id="ARBA00006727"/>
    </source>
</evidence>
<dbReference type="Proteomes" id="UP001302812">
    <property type="component" value="Unassembled WGS sequence"/>
</dbReference>
<feature type="transmembrane region" description="Helical" evidence="4">
    <location>
        <begin position="405"/>
        <end position="427"/>
    </location>
</feature>
<dbReference type="PANTHER" id="PTHR11360">
    <property type="entry name" value="MONOCARBOXYLATE TRANSPORTER"/>
    <property type="match status" value="1"/>
</dbReference>
<feature type="compositionally biased region" description="Basic and acidic residues" evidence="3">
    <location>
        <begin position="72"/>
        <end position="81"/>
    </location>
</feature>
<dbReference type="InterPro" id="IPR050327">
    <property type="entry name" value="Proton-linked_MCT"/>
</dbReference>
<reference evidence="5" key="1">
    <citation type="journal article" date="2023" name="Mol. Phylogenet. Evol.">
        <title>Genome-scale phylogeny and comparative genomics of the fungal order Sordariales.</title>
        <authorList>
            <person name="Hensen N."/>
            <person name="Bonometti L."/>
            <person name="Westerberg I."/>
            <person name="Brannstrom I.O."/>
            <person name="Guillou S."/>
            <person name="Cros-Aarteil S."/>
            <person name="Calhoun S."/>
            <person name="Haridas S."/>
            <person name="Kuo A."/>
            <person name="Mondo S."/>
            <person name="Pangilinan J."/>
            <person name="Riley R."/>
            <person name="LaButti K."/>
            <person name="Andreopoulos B."/>
            <person name="Lipzen A."/>
            <person name="Chen C."/>
            <person name="Yan M."/>
            <person name="Daum C."/>
            <person name="Ng V."/>
            <person name="Clum A."/>
            <person name="Steindorff A."/>
            <person name="Ohm R.A."/>
            <person name="Martin F."/>
            <person name="Silar P."/>
            <person name="Natvig D.O."/>
            <person name="Lalanne C."/>
            <person name="Gautier V."/>
            <person name="Ament-Velasquez S.L."/>
            <person name="Kruys A."/>
            <person name="Hutchinson M.I."/>
            <person name="Powell A.J."/>
            <person name="Barry K."/>
            <person name="Miller A.N."/>
            <person name="Grigoriev I.V."/>
            <person name="Debuchy R."/>
            <person name="Gladieux P."/>
            <person name="Hiltunen Thoren M."/>
            <person name="Johannesson H."/>
        </authorList>
    </citation>
    <scope>NUCLEOTIDE SEQUENCE</scope>
    <source>
        <strain evidence="5">CBS 508.74</strain>
    </source>
</reference>
<dbReference type="PANTHER" id="PTHR11360:SF130">
    <property type="entry name" value="MAJOR FACILITATOR SUPERFAMILY (MFS) PROFILE DOMAIN-CONTAINING PROTEIN-RELATED"/>
    <property type="match status" value="1"/>
</dbReference>
<evidence type="ECO:0000256" key="4">
    <source>
        <dbReference type="SAM" id="Phobius"/>
    </source>
</evidence>
<evidence type="ECO:0000256" key="3">
    <source>
        <dbReference type="SAM" id="MobiDB-lite"/>
    </source>
</evidence>
<dbReference type="RefSeq" id="XP_064670720.1">
    <property type="nucleotide sequence ID" value="XM_064817674.1"/>
</dbReference>
<gene>
    <name evidence="5" type="ORF">N656DRAFT_797678</name>
</gene>
<dbReference type="GO" id="GO:0022857">
    <property type="term" value="F:transmembrane transporter activity"/>
    <property type="evidence" value="ECO:0007669"/>
    <property type="project" value="InterPro"/>
</dbReference>
<evidence type="ECO:0000313" key="5">
    <source>
        <dbReference type="EMBL" id="KAK4113150.1"/>
    </source>
</evidence>